<evidence type="ECO:0000256" key="2">
    <source>
        <dbReference type="SAM" id="Phobius"/>
    </source>
</evidence>
<evidence type="ECO:0000256" key="1">
    <source>
        <dbReference type="SAM" id="MobiDB-lite"/>
    </source>
</evidence>
<feature type="transmembrane region" description="Helical" evidence="2">
    <location>
        <begin position="107"/>
        <end position="126"/>
    </location>
</feature>
<evidence type="ECO:0008006" key="5">
    <source>
        <dbReference type="Google" id="ProtNLM"/>
    </source>
</evidence>
<comment type="caution">
    <text evidence="3">The sequence shown here is derived from an EMBL/GenBank/DDBJ whole genome shotgun (WGS) entry which is preliminary data.</text>
</comment>
<proteinExistence type="predicted"/>
<keyword evidence="2" id="KW-0812">Transmembrane</keyword>
<feature type="region of interest" description="Disordered" evidence="1">
    <location>
        <begin position="1"/>
        <end position="21"/>
    </location>
</feature>
<evidence type="ECO:0000313" key="3">
    <source>
        <dbReference type="EMBL" id="MEE4419308.1"/>
    </source>
</evidence>
<gene>
    <name evidence="3" type="ORF">V2J85_08080</name>
</gene>
<feature type="transmembrane region" description="Helical" evidence="2">
    <location>
        <begin position="76"/>
        <end position="95"/>
    </location>
</feature>
<reference evidence="3 4" key="1">
    <citation type="submission" date="2023-12" db="EMBL/GenBank/DDBJ databases">
        <title>30 novel species of actinomycetes from the DSMZ collection.</title>
        <authorList>
            <person name="Nouioui I."/>
        </authorList>
    </citation>
    <scope>NUCLEOTIDE SEQUENCE [LARGE SCALE GENOMIC DNA]</scope>
    <source>
        <strain evidence="3 4">DSM 41528</strain>
    </source>
</reference>
<evidence type="ECO:0000313" key="4">
    <source>
        <dbReference type="Proteomes" id="UP001307760"/>
    </source>
</evidence>
<organism evidence="3 4">
    <name type="scientific">Streptomyces bugieae</name>
    <dbReference type="NCBI Taxonomy" id="3098223"/>
    <lineage>
        <taxon>Bacteria</taxon>
        <taxon>Bacillati</taxon>
        <taxon>Actinomycetota</taxon>
        <taxon>Actinomycetes</taxon>
        <taxon>Kitasatosporales</taxon>
        <taxon>Streptomycetaceae</taxon>
        <taxon>Streptomyces</taxon>
    </lineage>
</organism>
<dbReference type="RefSeq" id="WP_330821062.1">
    <property type="nucleotide sequence ID" value="NZ_JAZBJP010000002.1"/>
</dbReference>
<keyword evidence="2" id="KW-0472">Membrane</keyword>
<feature type="transmembrane region" description="Helical" evidence="2">
    <location>
        <begin position="132"/>
        <end position="151"/>
    </location>
</feature>
<dbReference type="EMBL" id="JAZBJP010000002">
    <property type="protein sequence ID" value="MEE4419308.1"/>
    <property type="molecule type" value="Genomic_DNA"/>
</dbReference>
<sequence length="165" mass="17275">MTTTRSTNDSSTQDNSTHGMGTTGHLTAATAHLHPPRTRRAFGTAKKLVAAYGALSAAVLITVAVLALTGHQVTSFMWGRSGGVLASAAVIYWMTVLAARGTRWAYLRVRILSVLMPIVIVGIDMIPGVCPLWFALIQAVSAVPLAAAAFLSNGSQLRAAFPKGS</sequence>
<accession>A0ABU7NKA4</accession>
<feature type="transmembrane region" description="Helical" evidence="2">
    <location>
        <begin position="49"/>
        <end position="70"/>
    </location>
</feature>
<keyword evidence="4" id="KW-1185">Reference proteome</keyword>
<dbReference type="Proteomes" id="UP001307760">
    <property type="component" value="Unassembled WGS sequence"/>
</dbReference>
<name>A0ABU7NKA4_9ACTN</name>
<protein>
    <recommendedName>
        <fullName evidence="5">Integral membrane protein</fullName>
    </recommendedName>
</protein>
<keyword evidence="2" id="KW-1133">Transmembrane helix</keyword>